<comment type="caution">
    <text evidence="4">The sequence shown here is derived from an EMBL/GenBank/DDBJ whole genome shotgun (WGS) entry which is preliminary data.</text>
</comment>
<dbReference type="InterPro" id="IPR047057">
    <property type="entry name" value="MerR_fam"/>
</dbReference>
<organism evidence="4 5">
    <name type="scientific">Bacillus yapensis</name>
    <dbReference type="NCBI Taxonomy" id="2492960"/>
    <lineage>
        <taxon>Bacteria</taxon>
        <taxon>Bacillati</taxon>
        <taxon>Bacillota</taxon>
        <taxon>Bacilli</taxon>
        <taxon>Bacillales</taxon>
        <taxon>Bacillaceae</taxon>
        <taxon>Bacillus</taxon>
    </lineage>
</organism>
<evidence type="ECO:0000313" key="4">
    <source>
        <dbReference type="EMBL" id="RTR28405.1"/>
    </source>
</evidence>
<dbReference type="OrthoDB" id="166060at2"/>
<dbReference type="InterPro" id="IPR009061">
    <property type="entry name" value="DNA-bd_dom_put_sf"/>
</dbReference>
<gene>
    <name evidence="4" type="ORF">EKG37_16770</name>
</gene>
<dbReference type="PANTHER" id="PTHR30204:SF95">
    <property type="entry name" value="HTH-TYPE TRANSCRIPTIONAL REGULATOR CUER"/>
    <property type="match status" value="1"/>
</dbReference>
<evidence type="ECO:0000256" key="1">
    <source>
        <dbReference type="ARBA" id="ARBA00023125"/>
    </source>
</evidence>
<name>A0A431VZ17_9BACI</name>
<dbReference type="Proteomes" id="UP000271374">
    <property type="component" value="Unassembled WGS sequence"/>
</dbReference>
<protein>
    <submittedName>
        <fullName evidence="4">MerR family transcriptional regulator</fullName>
    </submittedName>
</protein>
<dbReference type="Pfam" id="PF13411">
    <property type="entry name" value="MerR_1"/>
    <property type="match status" value="1"/>
</dbReference>
<evidence type="ECO:0000256" key="2">
    <source>
        <dbReference type="SAM" id="Coils"/>
    </source>
</evidence>
<dbReference type="EMBL" id="RXNT01000015">
    <property type="protein sequence ID" value="RTR28405.1"/>
    <property type="molecule type" value="Genomic_DNA"/>
</dbReference>
<dbReference type="SUPFAM" id="SSF46955">
    <property type="entry name" value="Putative DNA-binding domain"/>
    <property type="match status" value="1"/>
</dbReference>
<dbReference type="GO" id="GO:0003677">
    <property type="term" value="F:DNA binding"/>
    <property type="evidence" value="ECO:0007669"/>
    <property type="project" value="UniProtKB-KW"/>
</dbReference>
<evidence type="ECO:0000259" key="3">
    <source>
        <dbReference type="PROSITE" id="PS50937"/>
    </source>
</evidence>
<dbReference type="Gene3D" id="1.10.1660.10">
    <property type="match status" value="1"/>
</dbReference>
<dbReference type="PROSITE" id="PS50937">
    <property type="entry name" value="HTH_MERR_2"/>
    <property type="match status" value="1"/>
</dbReference>
<dbReference type="PANTHER" id="PTHR30204">
    <property type="entry name" value="REDOX-CYCLING DRUG-SENSING TRANSCRIPTIONAL ACTIVATOR SOXR"/>
    <property type="match status" value="1"/>
</dbReference>
<dbReference type="InterPro" id="IPR000551">
    <property type="entry name" value="MerR-type_HTH_dom"/>
</dbReference>
<dbReference type="AlphaFoldDB" id="A0A431VZ17"/>
<dbReference type="SMART" id="SM00422">
    <property type="entry name" value="HTH_MERR"/>
    <property type="match status" value="1"/>
</dbReference>
<keyword evidence="5" id="KW-1185">Reference proteome</keyword>
<feature type="domain" description="HTH merR-type" evidence="3">
    <location>
        <begin position="29"/>
        <end position="97"/>
    </location>
</feature>
<keyword evidence="1" id="KW-0238">DNA-binding</keyword>
<accession>A0A431VZ17</accession>
<evidence type="ECO:0000313" key="5">
    <source>
        <dbReference type="Proteomes" id="UP000271374"/>
    </source>
</evidence>
<keyword evidence="2" id="KW-0175">Coiled coil</keyword>
<reference evidence="4 5" key="1">
    <citation type="submission" date="2018-12" db="EMBL/GenBank/DDBJ databases">
        <title>Bacillus yapensis draft genome sequence.</title>
        <authorList>
            <person name="Yu L."/>
            <person name="Xu X."/>
            <person name="Tang X."/>
        </authorList>
    </citation>
    <scope>NUCLEOTIDE SEQUENCE [LARGE SCALE GENOMIC DNA]</scope>
    <source>
        <strain evidence="4 5">XXST-01</strain>
    </source>
</reference>
<proteinExistence type="predicted"/>
<dbReference type="GO" id="GO:0003700">
    <property type="term" value="F:DNA-binding transcription factor activity"/>
    <property type="evidence" value="ECO:0007669"/>
    <property type="project" value="InterPro"/>
</dbReference>
<feature type="coiled-coil region" evidence="2">
    <location>
        <begin position="105"/>
        <end position="132"/>
    </location>
</feature>
<sequence length="157" mass="18396">MNDRVHFTLYKSWRNHNVIVWGEILGAEKLKIGELADITHVTKRTIDYYTNLGLLKAERSASNYRYYDLSSIERIHFIEKRKIEGMSLDEIKQEIIEKYSEEVDVLELRLKIQGLEKEVSEVLAQLEKTDQTRFAEIKKKISPESLSLIQTLLLLLS</sequence>